<reference evidence="3" key="2">
    <citation type="submission" date="2025-05" db="UniProtKB">
        <authorList>
            <consortium name="EnsemblMetazoa"/>
        </authorList>
    </citation>
    <scope>IDENTIFICATION</scope>
    <source>
        <strain evidence="3">Foshan</strain>
    </source>
</reference>
<reference evidence="4" key="1">
    <citation type="journal article" date="2015" name="Proc. Natl. Acad. Sci. U.S.A.">
        <title>Genome sequence of the Asian Tiger mosquito, Aedes albopictus, reveals insights into its biology, genetics, and evolution.</title>
        <authorList>
            <person name="Chen X.G."/>
            <person name="Jiang X."/>
            <person name="Gu J."/>
            <person name="Xu M."/>
            <person name="Wu Y."/>
            <person name="Deng Y."/>
            <person name="Zhang C."/>
            <person name="Bonizzoni M."/>
            <person name="Dermauw W."/>
            <person name="Vontas J."/>
            <person name="Armbruster P."/>
            <person name="Huang X."/>
            <person name="Yang Y."/>
            <person name="Zhang H."/>
            <person name="He W."/>
            <person name="Peng H."/>
            <person name="Liu Y."/>
            <person name="Wu K."/>
            <person name="Chen J."/>
            <person name="Lirakis M."/>
            <person name="Topalis P."/>
            <person name="Van Leeuwen T."/>
            <person name="Hall A.B."/>
            <person name="Jiang X."/>
            <person name="Thorpe C."/>
            <person name="Mueller R.L."/>
            <person name="Sun C."/>
            <person name="Waterhouse R.M."/>
            <person name="Yan G."/>
            <person name="Tu Z.J."/>
            <person name="Fang X."/>
            <person name="James A.A."/>
        </authorList>
    </citation>
    <scope>NUCLEOTIDE SEQUENCE [LARGE SCALE GENOMIC DNA]</scope>
    <source>
        <strain evidence="4">Foshan</strain>
    </source>
</reference>
<proteinExistence type="predicted"/>
<dbReference type="PROSITE" id="PS51029">
    <property type="entry name" value="MADF"/>
    <property type="match status" value="1"/>
</dbReference>
<evidence type="ECO:0000313" key="4">
    <source>
        <dbReference type="Proteomes" id="UP000069940"/>
    </source>
</evidence>
<dbReference type="Proteomes" id="UP000069940">
    <property type="component" value="Unassembled WGS sequence"/>
</dbReference>
<dbReference type="SMART" id="SM00595">
    <property type="entry name" value="MADF"/>
    <property type="match status" value="1"/>
</dbReference>
<keyword evidence="4" id="KW-1185">Reference proteome</keyword>
<feature type="domain" description="MADF" evidence="2">
    <location>
        <begin position="17"/>
        <end position="109"/>
    </location>
</feature>
<feature type="region of interest" description="Disordered" evidence="1">
    <location>
        <begin position="132"/>
        <end position="154"/>
    </location>
</feature>
<evidence type="ECO:0000259" key="2">
    <source>
        <dbReference type="PROSITE" id="PS51029"/>
    </source>
</evidence>
<dbReference type="PANTHER" id="PTHR12243">
    <property type="entry name" value="MADF DOMAIN TRANSCRIPTION FACTOR"/>
    <property type="match status" value="1"/>
</dbReference>
<evidence type="ECO:0000256" key="1">
    <source>
        <dbReference type="SAM" id="MobiDB-lite"/>
    </source>
</evidence>
<protein>
    <recommendedName>
        <fullName evidence="2">MADF domain-containing protein</fullName>
    </recommendedName>
</protein>
<organism evidence="3 4">
    <name type="scientific">Aedes albopictus</name>
    <name type="common">Asian tiger mosquito</name>
    <name type="synonym">Stegomyia albopicta</name>
    <dbReference type="NCBI Taxonomy" id="7160"/>
    <lineage>
        <taxon>Eukaryota</taxon>
        <taxon>Metazoa</taxon>
        <taxon>Ecdysozoa</taxon>
        <taxon>Arthropoda</taxon>
        <taxon>Hexapoda</taxon>
        <taxon>Insecta</taxon>
        <taxon>Pterygota</taxon>
        <taxon>Neoptera</taxon>
        <taxon>Endopterygota</taxon>
        <taxon>Diptera</taxon>
        <taxon>Nematocera</taxon>
        <taxon>Culicoidea</taxon>
        <taxon>Culicidae</taxon>
        <taxon>Culicinae</taxon>
        <taxon>Aedini</taxon>
        <taxon>Aedes</taxon>
        <taxon>Stegomyia</taxon>
    </lineage>
</organism>
<dbReference type="Pfam" id="PF10545">
    <property type="entry name" value="MADF_DNA_bdg"/>
    <property type="match status" value="1"/>
</dbReference>
<accession>A0ABM1ZHD3</accession>
<sequence>MDDTQNIEEETSNVNEKIIAFVKEHKVLYDKSMRAYKNNNNRNKLWAQLASEIDMDVKSLTTRWRSLRDRYVKELKSTELSHRSGAEAIDGDDTWEFMEHMVFLKEHVAKRKTTSNYDGPGQTDFHEMVEEHLQEHSEGTLSGTPTSSRKRKADDIDEKMSSLLDKFITSNDNTNEKHAAFGKLVAHKLSLFPDHISDQVEAQILNVIYTTAENCRAETSTQE</sequence>
<dbReference type="InterPro" id="IPR039353">
    <property type="entry name" value="TF_Adf1"/>
</dbReference>
<evidence type="ECO:0000313" key="3">
    <source>
        <dbReference type="EnsemblMetazoa" id="AALFPA23_018517.P27168"/>
    </source>
</evidence>
<dbReference type="EnsemblMetazoa" id="AALFPA23_018517.R27169">
    <property type="protein sequence ID" value="AALFPA23_018517.P27169"/>
    <property type="gene ID" value="AALFPA23_018517"/>
</dbReference>
<dbReference type="GeneID" id="109622665"/>
<name>A0ABM1ZHD3_AEDAL</name>
<dbReference type="InterPro" id="IPR006578">
    <property type="entry name" value="MADF-dom"/>
</dbReference>
<dbReference type="RefSeq" id="XP_062713701.1">
    <property type="nucleotide sequence ID" value="XM_062857717.1"/>
</dbReference>
<dbReference type="RefSeq" id="XP_029723787.2">
    <property type="nucleotide sequence ID" value="XM_029867927.2"/>
</dbReference>
<dbReference type="PANTHER" id="PTHR12243:SF60">
    <property type="entry name" value="SI:CH211-15D5.12-RELATED"/>
    <property type="match status" value="1"/>
</dbReference>
<dbReference type="EnsemblMetazoa" id="AALFPA23_018517.R27168">
    <property type="protein sequence ID" value="AALFPA23_018517.P27168"/>
    <property type="gene ID" value="AALFPA23_018517"/>
</dbReference>